<sequence length="200" mass="22665">MERKEIIVKTYEQLVRAVEILEADIIIVSGMIACAGRPIYLRSGQIVRGADKFSGLKFNFEDQARSVIFLEEFSKVQNLKIDVAANSYPSADRMQAVFEINGRCAVLENIFAEIKVYESRAQRYRQYAGIYPRHELQLAGTVYFRCRGCYVVPVAYCPLATSRLVSCGVKLICEGGKIPEFDRFELLGKNFVIDIRTAVE</sequence>
<accession>A0A9D1M5F1</accession>
<gene>
    <name evidence="1" type="ORF">IAD20_07365</name>
</gene>
<dbReference type="AlphaFoldDB" id="A0A9D1M5F1"/>
<dbReference type="Proteomes" id="UP000824107">
    <property type="component" value="Unassembled WGS sequence"/>
</dbReference>
<name>A0A9D1M5F1_9PROT</name>
<organism evidence="1 2">
    <name type="scientific">Candidatus Scatocola faecipullorum</name>
    <dbReference type="NCBI Taxonomy" id="2840917"/>
    <lineage>
        <taxon>Bacteria</taxon>
        <taxon>Pseudomonadati</taxon>
        <taxon>Pseudomonadota</taxon>
        <taxon>Alphaproteobacteria</taxon>
        <taxon>Rhodospirillales</taxon>
        <taxon>Rhodospirillaceae</taxon>
        <taxon>Rhodospirillaceae incertae sedis</taxon>
        <taxon>Candidatus Scatocola</taxon>
    </lineage>
</organism>
<proteinExistence type="predicted"/>
<comment type="caution">
    <text evidence="1">The sequence shown here is derived from an EMBL/GenBank/DDBJ whole genome shotgun (WGS) entry which is preliminary data.</text>
</comment>
<evidence type="ECO:0000313" key="1">
    <source>
        <dbReference type="EMBL" id="HIU53882.1"/>
    </source>
</evidence>
<protein>
    <submittedName>
        <fullName evidence="1">Uncharacterized protein</fullName>
    </submittedName>
</protein>
<reference evidence="1" key="1">
    <citation type="submission" date="2020-10" db="EMBL/GenBank/DDBJ databases">
        <authorList>
            <person name="Gilroy R."/>
        </authorList>
    </citation>
    <scope>NUCLEOTIDE SEQUENCE</scope>
    <source>
        <strain evidence="1">ChiW3-316</strain>
    </source>
</reference>
<dbReference type="EMBL" id="DVNC01000050">
    <property type="protein sequence ID" value="HIU53882.1"/>
    <property type="molecule type" value="Genomic_DNA"/>
</dbReference>
<evidence type="ECO:0000313" key="2">
    <source>
        <dbReference type="Proteomes" id="UP000824107"/>
    </source>
</evidence>
<reference evidence="1" key="2">
    <citation type="journal article" date="2021" name="PeerJ">
        <title>Extensive microbial diversity within the chicken gut microbiome revealed by metagenomics and culture.</title>
        <authorList>
            <person name="Gilroy R."/>
            <person name="Ravi A."/>
            <person name="Getino M."/>
            <person name="Pursley I."/>
            <person name="Horton D.L."/>
            <person name="Alikhan N.F."/>
            <person name="Baker D."/>
            <person name="Gharbi K."/>
            <person name="Hall N."/>
            <person name="Watson M."/>
            <person name="Adriaenssens E.M."/>
            <person name="Foster-Nyarko E."/>
            <person name="Jarju S."/>
            <person name="Secka A."/>
            <person name="Antonio M."/>
            <person name="Oren A."/>
            <person name="Chaudhuri R.R."/>
            <person name="La Ragione R."/>
            <person name="Hildebrand F."/>
            <person name="Pallen M.J."/>
        </authorList>
    </citation>
    <scope>NUCLEOTIDE SEQUENCE</scope>
    <source>
        <strain evidence="1">ChiW3-316</strain>
    </source>
</reference>